<evidence type="ECO:0000256" key="8">
    <source>
        <dbReference type="SAM" id="SignalP"/>
    </source>
</evidence>
<dbReference type="SUPFAM" id="SSF56935">
    <property type="entry name" value="Porins"/>
    <property type="match status" value="1"/>
</dbReference>
<gene>
    <name evidence="9" type="ORF">SAMN05660841_03992</name>
</gene>
<evidence type="ECO:0000256" key="4">
    <source>
        <dbReference type="ARBA" id="ARBA00022692"/>
    </source>
</evidence>
<evidence type="ECO:0000256" key="2">
    <source>
        <dbReference type="ARBA" id="ARBA00022448"/>
    </source>
</evidence>
<feature type="signal peptide" evidence="8">
    <location>
        <begin position="1"/>
        <end position="23"/>
    </location>
</feature>
<dbReference type="Gene3D" id="2.170.130.10">
    <property type="entry name" value="TonB-dependent receptor, plug domain"/>
    <property type="match status" value="1"/>
</dbReference>
<dbReference type="Proteomes" id="UP000190150">
    <property type="component" value="Unassembled WGS sequence"/>
</dbReference>
<dbReference type="Gene3D" id="2.40.170.20">
    <property type="entry name" value="TonB-dependent receptor, beta-barrel domain"/>
    <property type="match status" value="1"/>
</dbReference>
<organism evidence="9 10">
    <name type="scientific">Sphingobacterium nematocida</name>
    <dbReference type="NCBI Taxonomy" id="1513896"/>
    <lineage>
        <taxon>Bacteria</taxon>
        <taxon>Pseudomonadati</taxon>
        <taxon>Bacteroidota</taxon>
        <taxon>Sphingobacteriia</taxon>
        <taxon>Sphingobacteriales</taxon>
        <taxon>Sphingobacteriaceae</taxon>
        <taxon>Sphingobacterium</taxon>
    </lineage>
</organism>
<comment type="similarity">
    <text evidence="7">Belongs to the TonB-dependent receptor family.</text>
</comment>
<reference evidence="10" key="1">
    <citation type="submission" date="2017-02" db="EMBL/GenBank/DDBJ databases">
        <authorList>
            <person name="Varghese N."/>
            <person name="Submissions S."/>
        </authorList>
    </citation>
    <scope>NUCLEOTIDE SEQUENCE [LARGE SCALE GENOMIC DNA]</scope>
    <source>
        <strain evidence="10">DSM 24091</strain>
    </source>
</reference>
<evidence type="ECO:0000256" key="7">
    <source>
        <dbReference type="PROSITE-ProRule" id="PRU01360"/>
    </source>
</evidence>
<protein>
    <submittedName>
        <fullName evidence="9">TonB-linked outer membrane protein, SusC/RagA family</fullName>
    </submittedName>
</protein>
<dbReference type="InterPro" id="IPR037066">
    <property type="entry name" value="Plug_dom_sf"/>
</dbReference>
<keyword evidence="6 7" id="KW-0998">Cell outer membrane</keyword>
<dbReference type="InterPro" id="IPR036942">
    <property type="entry name" value="Beta-barrel_TonB_sf"/>
</dbReference>
<name>A0A1T5GEX2_9SPHI</name>
<comment type="subcellular location">
    <subcellularLocation>
        <location evidence="1 7">Cell outer membrane</location>
        <topology evidence="1 7">Multi-pass membrane protein</topology>
    </subcellularLocation>
</comment>
<dbReference type="InterPro" id="IPR039426">
    <property type="entry name" value="TonB-dep_rcpt-like"/>
</dbReference>
<evidence type="ECO:0000256" key="1">
    <source>
        <dbReference type="ARBA" id="ARBA00004571"/>
    </source>
</evidence>
<dbReference type="EMBL" id="FUZF01000024">
    <property type="protein sequence ID" value="SKC06837.1"/>
    <property type="molecule type" value="Genomic_DNA"/>
</dbReference>
<evidence type="ECO:0000313" key="9">
    <source>
        <dbReference type="EMBL" id="SKC06837.1"/>
    </source>
</evidence>
<dbReference type="PROSITE" id="PS52016">
    <property type="entry name" value="TONB_DEPENDENT_REC_3"/>
    <property type="match status" value="1"/>
</dbReference>
<evidence type="ECO:0000256" key="3">
    <source>
        <dbReference type="ARBA" id="ARBA00022452"/>
    </source>
</evidence>
<keyword evidence="4 7" id="KW-0812">Transmembrane</keyword>
<keyword evidence="3 7" id="KW-1134">Transmembrane beta strand</keyword>
<dbReference type="OrthoDB" id="830178at2"/>
<evidence type="ECO:0000256" key="6">
    <source>
        <dbReference type="ARBA" id="ARBA00023237"/>
    </source>
</evidence>
<dbReference type="NCBIfam" id="TIGR04056">
    <property type="entry name" value="OMP_RagA_SusC"/>
    <property type="match status" value="1"/>
</dbReference>
<dbReference type="GO" id="GO:0009279">
    <property type="term" value="C:cell outer membrane"/>
    <property type="evidence" value="ECO:0007669"/>
    <property type="project" value="UniProtKB-SubCell"/>
</dbReference>
<keyword evidence="8" id="KW-0732">Signal</keyword>
<dbReference type="STRING" id="1513896.SAMN05660841_03992"/>
<dbReference type="AlphaFoldDB" id="A0A1T5GEX2"/>
<accession>A0A1T5GEX2</accession>
<evidence type="ECO:0000256" key="5">
    <source>
        <dbReference type="ARBA" id="ARBA00023136"/>
    </source>
</evidence>
<keyword evidence="10" id="KW-1185">Reference proteome</keyword>
<evidence type="ECO:0000313" key="10">
    <source>
        <dbReference type="Proteomes" id="UP000190150"/>
    </source>
</evidence>
<proteinExistence type="inferred from homology"/>
<sequence length="916" mass="102133">MNKRKKIVSSCVVALLVSNMLCAQQTDNLDSVRISNLHLSTVSIVGKLYSLPKVAVMDNGNVGASPVLMLRGVNSINLSSSPLVYIDGIPLRYTGSNPTFLSTYEPDRLSFLNPYEVAGIGILPSGVYLPKIGGRGANGALDIRTERGEFGGTKVDFSANYGINRADYNVPRLDASSMKSYLWSRMGEEGMTNQQLDQHPIFSPTNLLYNNQTDWLDLIRKQGVFQDYHLKLKGGDGDANYLFAVGYTNKEGTIKNTDFERIGIRFNLDYQLSTKVSIYNNLSYTNTSGHYKEFGSDYTTHPIYVASAKAPFMGTHYRNENGEQSRILAAVDTLGFSNPLALVDNLTNKNQFNRIDGVMGVNWNLAESWNLNSDLSVSYFNLSEKQYRPALGIVPDLYRVRQNSQRSSSEFYLNWNSRLSKKGKVAEAIAYEAAIQAAVETYEEKAIYGRKVNAGTDDFETLAQGIVDSASNTRYRSNLMTYMAQGAILWNDRIGVNASVNVQGSSNFGANARWNIYPTVQATAYIWGKKTQNKLDLGLGYDRTGNHEVRGFYHYNQYYPVNYFGFGGVYLGNIGNPDLRPEITDTYEIKANIHPFGNRVHLGFGYYYKLTKDLITHRATRKELGIEGLFENAGKVENKGLEIAMSAQLVQNSDVKWNMSAALSTLTNRVTALPNGDIEQYLGNNIGLAREGEALGSFYGYKVTGVFQREEQVDLNKSDGTPYHAGDYIIEDINNDGKINTLDRQVLGSPLPRFFGHVSTDFSYKQWGISALVNFVQGSDIYNSFKQQMHLMSDYANQDPAVMNRWRSENETGDGLSRAVVGDPSSNGATSSLWVEDGSYLKLKNVTLHYEIVAGTKQLFFKRIRVYLSGDNLWTLTNYTGFDPEVNGLNSPMLRNIDFGAPPLGRTYKLGIKASF</sequence>
<feature type="chain" id="PRO_5010551082" evidence="8">
    <location>
        <begin position="24"/>
        <end position="916"/>
    </location>
</feature>
<dbReference type="RefSeq" id="WP_079645637.1">
    <property type="nucleotide sequence ID" value="NZ_FUZF01000024.1"/>
</dbReference>
<keyword evidence="2 7" id="KW-0813">Transport</keyword>
<dbReference type="InterPro" id="IPR023996">
    <property type="entry name" value="TonB-dep_OMP_SusC/RagA"/>
</dbReference>
<keyword evidence="5 7" id="KW-0472">Membrane</keyword>